<name>A0A085LX46_9BILA</name>
<gene>
    <name evidence="3" type="ORF">M513_09567</name>
    <name evidence="4" type="ORF">M514_09567</name>
</gene>
<dbReference type="SUPFAM" id="SSF48464">
    <property type="entry name" value="ENTH/VHS domain"/>
    <property type="match status" value="1"/>
</dbReference>
<evidence type="ECO:0000313" key="3">
    <source>
        <dbReference type="EMBL" id="KFD49542.1"/>
    </source>
</evidence>
<dbReference type="EMBL" id="KL363268">
    <property type="protein sequence ID" value="KFD49542.1"/>
    <property type="molecule type" value="Genomic_DNA"/>
</dbReference>
<accession>A0A085LX46</accession>
<reference evidence="3 5" key="1">
    <citation type="journal article" date="2014" name="Nat. Genet.">
        <title>Genome and transcriptome of the porcine whipworm Trichuris suis.</title>
        <authorList>
            <person name="Jex A.R."/>
            <person name="Nejsum P."/>
            <person name="Schwarz E.M."/>
            <person name="Hu L."/>
            <person name="Young N.D."/>
            <person name="Hall R.S."/>
            <person name="Korhonen P.K."/>
            <person name="Liao S."/>
            <person name="Thamsborg S."/>
            <person name="Xia J."/>
            <person name="Xu P."/>
            <person name="Wang S."/>
            <person name="Scheerlinck J.P."/>
            <person name="Hofmann A."/>
            <person name="Sternberg P.W."/>
            <person name="Wang J."/>
            <person name="Gasser R.B."/>
        </authorList>
    </citation>
    <scope>NUCLEOTIDE SEQUENCE [LARGE SCALE GENOMIC DNA]</scope>
    <source>
        <strain evidence="4">DCEP-RM93F</strain>
        <strain evidence="3">DCEP-RM93M</strain>
    </source>
</reference>
<dbReference type="Pfam" id="PF16566">
    <property type="entry name" value="CREPT"/>
    <property type="match status" value="1"/>
</dbReference>
<evidence type="ECO:0000256" key="1">
    <source>
        <dbReference type="SAM" id="MobiDB-lite"/>
    </source>
</evidence>
<dbReference type="GO" id="GO:0000993">
    <property type="term" value="F:RNA polymerase II complex binding"/>
    <property type="evidence" value="ECO:0007669"/>
    <property type="project" value="TreeGrafter"/>
</dbReference>
<keyword evidence="5" id="KW-1185">Reference proteome</keyword>
<evidence type="ECO:0000313" key="5">
    <source>
        <dbReference type="Proteomes" id="UP000030764"/>
    </source>
</evidence>
<dbReference type="PANTHER" id="PTHR12460:SF0">
    <property type="entry name" value="CID DOMAIN-CONTAINING PROTEIN-RELATED"/>
    <property type="match status" value="1"/>
</dbReference>
<dbReference type="OrthoDB" id="1708588at2759"/>
<dbReference type="Pfam" id="PF04818">
    <property type="entry name" value="CID"/>
    <property type="match status" value="1"/>
</dbReference>
<dbReference type="PANTHER" id="PTHR12460">
    <property type="entry name" value="CYCLIN-DEPENDENT KINASE INHIBITOR-RELATED PROTEIN"/>
    <property type="match status" value="1"/>
</dbReference>
<dbReference type="InterPro" id="IPR008942">
    <property type="entry name" value="ENTH_VHS"/>
</dbReference>
<sequence>MSVFTENKLGVRFSQLSSSVQSIQTLSCWIIHHRLHDRKIVDFWLETVRTENRSRRILDLFYLANEVVQNSRKKHPAYVTLFQGVLEEALYSVVKYLSAEHLSKLKRTFDVWEMRKVFPFDFISGLRAIARGEVPTSSWLRRTNDSKHLRTSSTRRPSEKDSGYEIPTDEEGIRRVLGGAPSAEEMLAMLELLENSPSADAETRERIAKFPPYLLDSSKIMAMEDPEERNKALKELREAKVLVDEYNERLSKEMGNRAEIARRLRAFTEEVRRVAEIEGKRHMKMRKNLVKMAKDREELVEHLQSLPETTSAANGDQVKMPTAEELFKR</sequence>
<feature type="region of interest" description="Disordered" evidence="1">
    <location>
        <begin position="305"/>
        <end position="329"/>
    </location>
</feature>
<dbReference type="Gene3D" id="1.25.40.90">
    <property type="match status" value="1"/>
</dbReference>
<dbReference type="InterPro" id="IPR032337">
    <property type="entry name" value="RPRD1A/B_C"/>
</dbReference>
<organism evidence="3 5">
    <name type="scientific">Trichuris suis</name>
    <name type="common">pig whipworm</name>
    <dbReference type="NCBI Taxonomy" id="68888"/>
    <lineage>
        <taxon>Eukaryota</taxon>
        <taxon>Metazoa</taxon>
        <taxon>Ecdysozoa</taxon>
        <taxon>Nematoda</taxon>
        <taxon>Enoplea</taxon>
        <taxon>Dorylaimia</taxon>
        <taxon>Trichinellida</taxon>
        <taxon>Trichuridae</taxon>
        <taxon>Trichuris</taxon>
    </lineage>
</organism>
<dbReference type="Proteomes" id="UP000030758">
    <property type="component" value="Unassembled WGS sequence"/>
</dbReference>
<dbReference type="AlphaFoldDB" id="A0A085LX46"/>
<dbReference type="EMBL" id="KL367488">
    <property type="protein sequence ID" value="KFD70301.1"/>
    <property type="molecule type" value="Genomic_DNA"/>
</dbReference>
<dbReference type="GO" id="GO:0031124">
    <property type="term" value="P:mRNA 3'-end processing"/>
    <property type="evidence" value="ECO:0007669"/>
    <property type="project" value="TreeGrafter"/>
</dbReference>
<feature type="domain" description="CID" evidence="2">
    <location>
        <begin position="1"/>
        <end position="134"/>
    </location>
</feature>
<evidence type="ECO:0000313" key="4">
    <source>
        <dbReference type="EMBL" id="KFD70301.1"/>
    </source>
</evidence>
<dbReference type="InterPro" id="IPR006569">
    <property type="entry name" value="CID_dom"/>
</dbReference>
<dbReference type="Gene3D" id="6.10.250.2560">
    <property type="match status" value="1"/>
</dbReference>
<protein>
    <recommendedName>
        <fullName evidence="2">CID domain-containing protein</fullName>
    </recommendedName>
</protein>
<dbReference type="PROSITE" id="PS51391">
    <property type="entry name" value="CID"/>
    <property type="match status" value="1"/>
</dbReference>
<evidence type="ECO:0000259" key="2">
    <source>
        <dbReference type="PROSITE" id="PS51391"/>
    </source>
</evidence>
<proteinExistence type="predicted"/>
<dbReference type="Proteomes" id="UP000030764">
    <property type="component" value="Unassembled WGS sequence"/>
</dbReference>
<dbReference type="SMART" id="SM00582">
    <property type="entry name" value="RPR"/>
    <property type="match status" value="1"/>
</dbReference>
<feature type="region of interest" description="Disordered" evidence="1">
    <location>
        <begin position="145"/>
        <end position="170"/>
    </location>
</feature>